<keyword evidence="2" id="KW-1185">Reference proteome</keyword>
<dbReference type="EMBL" id="JAOYFB010000002">
    <property type="protein sequence ID" value="KAK4007889.1"/>
    <property type="molecule type" value="Genomic_DNA"/>
</dbReference>
<comment type="caution">
    <text evidence="1">The sequence shown here is derived from an EMBL/GenBank/DDBJ whole genome shotgun (WGS) entry which is preliminary data.</text>
</comment>
<proteinExistence type="predicted"/>
<dbReference type="Proteomes" id="UP001234178">
    <property type="component" value="Unassembled WGS sequence"/>
</dbReference>
<name>A0ABQ9Z4R8_9CRUS</name>
<evidence type="ECO:0000313" key="1">
    <source>
        <dbReference type="EMBL" id="KAK4007889.1"/>
    </source>
</evidence>
<gene>
    <name evidence="1" type="ORF">OUZ56_013038</name>
</gene>
<evidence type="ECO:0000313" key="2">
    <source>
        <dbReference type="Proteomes" id="UP001234178"/>
    </source>
</evidence>
<accession>A0ABQ9Z4R8</accession>
<protein>
    <submittedName>
        <fullName evidence="1">Uncharacterized protein</fullName>
    </submittedName>
</protein>
<sequence length="105" mass="11954">MEDARKKGLKEDDDDFNVITSDDMLQVDGQSIHHICLDMRNIRTINVTKTMWSSARVKCVVYLKHPVTDYPLNCFSNGNGWPTKSSPDRITILISSKIAAYHLDL</sequence>
<reference evidence="1 2" key="1">
    <citation type="journal article" date="2023" name="Nucleic Acids Res.">
        <title>The hologenome of Daphnia magna reveals possible DNA methylation and microbiome-mediated evolution of the host genome.</title>
        <authorList>
            <person name="Chaturvedi A."/>
            <person name="Li X."/>
            <person name="Dhandapani V."/>
            <person name="Marshall H."/>
            <person name="Kissane S."/>
            <person name="Cuenca-Cambronero M."/>
            <person name="Asole G."/>
            <person name="Calvet F."/>
            <person name="Ruiz-Romero M."/>
            <person name="Marangio P."/>
            <person name="Guigo R."/>
            <person name="Rago D."/>
            <person name="Mirbahai L."/>
            <person name="Eastwood N."/>
            <person name="Colbourne J.K."/>
            <person name="Zhou J."/>
            <person name="Mallon E."/>
            <person name="Orsini L."/>
        </authorList>
    </citation>
    <scope>NUCLEOTIDE SEQUENCE [LARGE SCALE GENOMIC DNA]</scope>
    <source>
        <strain evidence="1">LRV0_1</strain>
    </source>
</reference>
<organism evidence="1 2">
    <name type="scientific">Daphnia magna</name>
    <dbReference type="NCBI Taxonomy" id="35525"/>
    <lineage>
        <taxon>Eukaryota</taxon>
        <taxon>Metazoa</taxon>
        <taxon>Ecdysozoa</taxon>
        <taxon>Arthropoda</taxon>
        <taxon>Crustacea</taxon>
        <taxon>Branchiopoda</taxon>
        <taxon>Diplostraca</taxon>
        <taxon>Cladocera</taxon>
        <taxon>Anomopoda</taxon>
        <taxon>Daphniidae</taxon>
        <taxon>Daphnia</taxon>
    </lineage>
</organism>